<accession>A0A367JC31</accession>
<evidence type="ECO:0000313" key="1">
    <source>
        <dbReference type="EMBL" id="RCH87490.1"/>
    </source>
</evidence>
<dbReference type="Proteomes" id="UP000252139">
    <property type="component" value="Unassembled WGS sequence"/>
</dbReference>
<organism evidence="1 2">
    <name type="scientific">Rhizopus azygosporus</name>
    <name type="common">Rhizopus microsporus var. azygosporus</name>
    <dbReference type="NCBI Taxonomy" id="86630"/>
    <lineage>
        <taxon>Eukaryota</taxon>
        <taxon>Fungi</taxon>
        <taxon>Fungi incertae sedis</taxon>
        <taxon>Mucoromycota</taxon>
        <taxon>Mucoromycotina</taxon>
        <taxon>Mucoromycetes</taxon>
        <taxon>Mucorales</taxon>
        <taxon>Mucorineae</taxon>
        <taxon>Rhizopodaceae</taxon>
        <taxon>Rhizopus</taxon>
    </lineage>
</organism>
<dbReference type="EMBL" id="PJQL01001646">
    <property type="protein sequence ID" value="RCH87490.1"/>
    <property type="molecule type" value="Genomic_DNA"/>
</dbReference>
<gene>
    <name evidence="1" type="ORF">CU097_010537</name>
</gene>
<keyword evidence="2" id="KW-1185">Reference proteome</keyword>
<sequence>MLTPVDSLEEARSVLSTLIQEYIETPAIVRLNKGKIKWLMTAQEAPDLPQHYFPTFSPSIFGKQHHPIIVSDPQHSRLYPLSFGVEVISKHIQALLRLVKTKGCSLKTRAVDPTVALSTDDILAQDLWSCRQIFATLYCF</sequence>
<proteinExistence type="predicted"/>
<dbReference type="AlphaFoldDB" id="A0A367JC31"/>
<reference evidence="1 2" key="1">
    <citation type="journal article" date="2018" name="G3 (Bethesda)">
        <title>Phylogenetic and Phylogenomic Definition of Rhizopus Species.</title>
        <authorList>
            <person name="Gryganskyi A.P."/>
            <person name="Golan J."/>
            <person name="Dolatabadi S."/>
            <person name="Mondo S."/>
            <person name="Robb S."/>
            <person name="Idnurm A."/>
            <person name="Muszewska A."/>
            <person name="Steczkiewicz K."/>
            <person name="Masonjones S."/>
            <person name="Liao H.L."/>
            <person name="Gajdeczka M.T."/>
            <person name="Anike F."/>
            <person name="Vuek A."/>
            <person name="Anishchenko I.M."/>
            <person name="Voigt K."/>
            <person name="de Hoog G.S."/>
            <person name="Smith M.E."/>
            <person name="Heitman J."/>
            <person name="Vilgalys R."/>
            <person name="Stajich J.E."/>
        </authorList>
    </citation>
    <scope>NUCLEOTIDE SEQUENCE [LARGE SCALE GENOMIC DNA]</scope>
    <source>
        <strain evidence="1 2">CBS 357.93</strain>
    </source>
</reference>
<name>A0A367JC31_RHIAZ</name>
<evidence type="ECO:0000313" key="2">
    <source>
        <dbReference type="Proteomes" id="UP000252139"/>
    </source>
</evidence>
<feature type="non-terminal residue" evidence="1">
    <location>
        <position position="140"/>
    </location>
</feature>
<protein>
    <submittedName>
        <fullName evidence="1">Uncharacterized protein</fullName>
    </submittedName>
</protein>
<comment type="caution">
    <text evidence="1">The sequence shown here is derived from an EMBL/GenBank/DDBJ whole genome shotgun (WGS) entry which is preliminary data.</text>
</comment>